<gene>
    <name evidence="1" type="ORF">K2U94_10455</name>
</gene>
<dbReference type="EMBL" id="JAIVFP010000001">
    <property type="protein sequence ID" value="MCI4683183.1"/>
    <property type="molecule type" value="Genomic_DNA"/>
</dbReference>
<reference evidence="1" key="1">
    <citation type="journal article" date="2022" name="ISME J.">
        <title>Identification of active gaseous-alkane degraders at natural gas seeps.</title>
        <authorList>
            <person name="Farhan Ul Haque M."/>
            <person name="Hernandez M."/>
            <person name="Crombie A.T."/>
            <person name="Murrell J.C."/>
        </authorList>
    </citation>
    <scope>NUCLEOTIDE SEQUENCE</scope>
    <source>
        <strain evidence="1">PC2</strain>
    </source>
</reference>
<dbReference type="Proteomes" id="UP001139104">
    <property type="component" value="Unassembled WGS sequence"/>
</dbReference>
<name>A0ABS9Z6B5_9HYPH</name>
<evidence type="ECO:0000313" key="2">
    <source>
        <dbReference type="Proteomes" id="UP001139104"/>
    </source>
</evidence>
<organism evidence="1 2">
    <name type="scientific">Candidatus Rhodoblastus alkanivorans</name>
    <dbReference type="NCBI Taxonomy" id="2954117"/>
    <lineage>
        <taxon>Bacteria</taxon>
        <taxon>Pseudomonadati</taxon>
        <taxon>Pseudomonadota</taxon>
        <taxon>Alphaproteobacteria</taxon>
        <taxon>Hyphomicrobiales</taxon>
        <taxon>Rhodoblastaceae</taxon>
        <taxon>Rhodoblastus</taxon>
    </lineage>
</organism>
<keyword evidence="2" id="KW-1185">Reference proteome</keyword>
<evidence type="ECO:0000313" key="1">
    <source>
        <dbReference type="EMBL" id="MCI4683183.1"/>
    </source>
</evidence>
<proteinExistence type="predicted"/>
<evidence type="ECO:0008006" key="3">
    <source>
        <dbReference type="Google" id="ProtNLM"/>
    </source>
</evidence>
<protein>
    <recommendedName>
        <fullName evidence="3">Peptidase C39-like domain-containing protein</fullName>
    </recommendedName>
</protein>
<accession>A0ABS9Z6B5</accession>
<sequence length="250" mass="27786">MRETPRFDARTSISVTQLLELTHDRGPVALLTEANDQVHLRQGDMDGACGPYSLTMALIAMGLITRAEAMSAVCPDRRTLSGKFTEKLWAFDPLFSEGVDIDDLKWLADGYRNRDLQVEISSARTKRRIALEVAKATDEGGAAIIRIDWLGGGGHWMLAVGHQSRQLDYSEPRCLTHILCLDPGQATPRASLWNSVLYHTDPIGQSLSRGRYSVEYWGMDGAKRLCRLTEAVILKRPEQVAELVLHLNAA</sequence>
<comment type="caution">
    <text evidence="1">The sequence shown here is derived from an EMBL/GenBank/DDBJ whole genome shotgun (WGS) entry which is preliminary data.</text>
</comment>
<dbReference type="RefSeq" id="WP_243067147.1">
    <property type="nucleotide sequence ID" value="NZ_JAIVFK010000019.1"/>
</dbReference>